<comment type="caution">
    <text evidence="4">The sequence shown here is derived from an EMBL/GenBank/DDBJ whole genome shotgun (WGS) entry which is preliminary data.</text>
</comment>
<evidence type="ECO:0000259" key="2">
    <source>
        <dbReference type="Pfam" id="PF22936"/>
    </source>
</evidence>
<dbReference type="PANTHER" id="PTHR11439">
    <property type="entry name" value="GAG-POL-RELATED RETROTRANSPOSON"/>
    <property type="match status" value="1"/>
</dbReference>
<evidence type="ECO:0000259" key="3">
    <source>
        <dbReference type="Pfam" id="PF25597"/>
    </source>
</evidence>
<name>A0A438E745_VITVI</name>
<feature type="domain" description="Retrovirus-related Pol polyprotein from transposon TNT 1-94-like beta-barrel" evidence="2">
    <location>
        <begin position="95"/>
        <end position="168"/>
    </location>
</feature>
<dbReference type="AlphaFoldDB" id="A0A438E745"/>
<reference evidence="4 5" key="1">
    <citation type="journal article" date="2018" name="PLoS Genet.">
        <title>Population sequencing reveals clonal diversity and ancestral inbreeding in the grapevine cultivar Chardonnay.</title>
        <authorList>
            <person name="Roach M.J."/>
            <person name="Johnson D.L."/>
            <person name="Bohlmann J."/>
            <person name="van Vuuren H.J."/>
            <person name="Jones S.J."/>
            <person name="Pretorius I.S."/>
            <person name="Schmidt S.A."/>
            <person name="Borneman A.R."/>
        </authorList>
    </citation>
    <scope>NUCLEOTIDE SEQUENCE [LARGE SCALE GENOMIC DNA]</scope>
    <source>
        <strain evidence="5">cv. Chardonnay</strain>
        <tissue evidence="4">Leaf</tissue>
    </source>
</reference>
<evidence type="ECO:0000256" key="1">
    <source>
        <dbReference type="SAM" id="MobiDB-lite"/>
    </source>
</evidence>
<evidence type="ECO:0000313" key="5">
    <source>
        <dbReference type="Proteomes" id="UP000288805"/>
    </source>
</evidence>
<dbReference type="InterPro" id="IPR012337">
    <property type="entry name" value="RNaseH-like_sf"/>
</dbReference>
<protein>
    <submittedName>
        <fullName evidence="4">Retrovirus-related Pol polyprotein from transposon RE1</fullName>
    </submittedName>
</protein>
<feature type="region of interest" description="Disordered" evidence="1">
    <location>
        <begin position="1"/>
        <end position="26"/>
    </location>
</feature>
<evidence type="ECO:0000313" key="4">
    <source>
        <dbReference type="EMBL" id="RVW43595.1"/>
    </source>
</evidence>
<dbReference type="InterPro" id="IPR054722">
    <property type="entry name" value="PolX-like_BBD"/>
</dbReference>
<dbReference type="EMBL" id="QGNW01001374">
    <property type="protein sequence ID" value="RVW43595.1"/>
    <property type="molecule type" value="Genomic_DNA"/>
</dbReference>
<sequence length="745" mass="84692">MVVRQRLTQNWQDQSKTNHPKTSPNINKSAFKCTHCNKTGHTKSRCFEIVGYPDWWDHNRDQRKKDSEKAFALVAAIDYGGKFLNTSTPVINSAWIIDSSATDHMTFDSRQVSPLRPSSQKIVSTANGNTTPVIGEGSLTLTDTLNLDSVLVVPSLEYNLLSVSQITSALSCIVIFLPEFCVIKDIQTRQTIGCGIKWGKLYYLDLQSKDSNKLQQALMANRSEGEKKKMTWLCLMKTKDEVNLLFQNFHKMIETRYNANVRVLHSDNGGEYQSSDLQNSIEFQTPLQALTNVVVAPTVPNLLPRVFGCMAFVHLHKHQCTKLTSRALQCVFVGYALHKKGYQCYHPPTRRMFITMDVVFHEDLMYFSFESKLQEEYQKEIQTLVYDCHISKEDEYGQSELVSQEAGELDMSGTTLEPSSNDHPETEEVIEEGRDNTIEPSPPSKQFRSEDVFTEIPNQLSFAEGVLNLEPDPFMKRLPHRHNRAIPNSVQEALADPRWKTVMNEGMKSLQKNETWELVECPPGKKPVGCHWIYTVKYKAYGSIERFKETGILGCQPVDTPIEEDLAYALSVVSQYMHNPRKQHMNAVMLILRYLKNAPRKGILFTKNVDHQSIEVYTDADWVDAVDDRQSTSGYFTFVGGNLVTWKSKKQNVVARSSAEAEFRGMALGLSACDIAHNPVQHDRTKHVEVDKFFIKEKLNDKIVELPKIRSKDQLANILTKAAVSSRVFSKFLDKLGMCDIYAPT</sequence>
<proteinExistence type="predicted"/>
<feature type="domain" description="Retroviral polymerase SH3-like" evidence="3">
    <location>
        <begin position="309"/>
        <end position="368"/>
    </location>
</feature>
<dbReference type="Pfam" id="PF25597">
    <property type="entry name" value="SH3_retrovirus"/>
    <property type="match status" value="1"/>
</dbReference>
<dbReference type="SUPFAM" id="SSF53098">
    <property type="entry name" value="Ribonuclease H-like"/>
    <property type="match status" value="1"/>
</dbReference>
<accession>A0A438E745</accession>
<dbReference type="PANTHER" id="PTHR11439:SF467">
    <property type="entry name" value="INTEGRASE CATALYTIC DOMAIN-CONTAINING PROTEIN"/>
    <property type="match status" value="1"/>
</dbReference>
<dbReference type="Proteomes" id="UP000288805">
    <property type="component" value="Unassembled WGS sequence"/>
</dbReference>
<feature type="compositionally biased region" description="Basic and acidic residues" evidence="1">
    <location>
        <begin position="420"/>
        <end position="437"/>
    </location>
</feature>
<organism evidence="4 5">
    <name type="scientific">Vitis vinifera</name>
    <name type="common">Grape</name>
    <dbReference type="NCBI Taxonomy" id="29760"/>
    <lineage>
        <taxon>Eukaryota</taxon>
        <taxon>Viridiplantae</taxon>
        <taxon>Streptophyta</taxon>
        <taxon>Embryophyta</taxon>
        <taxon>Tracheophyta</taxon>
        <taxon>Spermatophyta</taxon>
        <taxon>Magnoliopsida</taxon>
        <taxon>eudicotyledons</taxon>
        <taxon>Gunneridae</taxon>
        <taxon>Pentapetalae</taxon>
        <taxon>rosids</taxon>
        <taxon>Vitales</taxon>
        <taxon>Vitaceae</taxon>
        <taxon>Viteae</taxon>
        <taxon>Vitis</taxon>
    </lineage>
</organism>
<dbReference type="CDD" id="cd09272">
    <property type="entry name" value="RNase_HI_RT_Ty1"/>
    <property type="match status" value="1"/>
</dbReference>
<gene>
    <name evidence="4" type="primary">RE1_2324</name>
    <name evidence="4" type="ORF">CK203_097541</name>
</gene>
<dbReference type="Pfam" id="PF22936">
    <property type="entry name" value="Pol_BBD"/>
    <property type="match status" value="1"/>
</dbReference>
<feature type="region of interest" description="Disordered" evidence="1">
    <location>
        <begin position="412"/>
        <end position="447"/>
    </location>
</feature>
<dbReference type="InterPro" id="IPR057670">
    <property type="entry name" value="SH3_retrovirus"/>
</dbReference>